<feature type="coiled-coil region" evidence="1">
    <location>
        <begin position="89"/>
        <end position="136"/>
    </location>
</feature>
<feature type="compositionally biased region" description="Basic residues" evidence="2">
    <location>
        <begin position="33"/>
        <end position="45"/>
    </location>
</feature>
<gene>
    <name evidence="3" type="ORF">EJ08DRAFT_183733</name>
</gene>
<evidence type="ECO:0000313" key="4">
    <source>
        <dbReference type="Proteomes" id="UP000800235"/>
    </source>
</evidence>
<keyword evidence="1" id="KW-0175">Coiled coil</keyword>
<dbReference type="AlphaFoldDB" id="A0A9P4NTC0"/>
<dbReference type="OrthoDB" id="10529457at2759"/>
<protein>
    <submittedName>
        <fullName evidence="3">Uncharacterized protein</fullName>
    </submittedName>
</protein>
<evidence type="ECO:0000256" key="1">
    <source>
        <dbReference type="SAM" id="Coils"/>
    </source>
</evidence>
<sequence>MAPKQRSRPEENSTFLPRSRSSSPSRTCLRQSPKPKKKKLLRKKPALTQDDVQAQIAARIAQLTAPPAATSAAPSPKVKSNAVLNSTKIARLTTKIARNELEVARLEREYADAKAALEHEEKIQAATRLSMQLKERCDLLVKKVEKGEMTEAEVTKERDAIVAEMVPVSQVLTKLAKIPRVVAAVPAVQEFARMSLKEELD</sequence>
<organism evidence="3 4">
    <name type="scientific">Tothia fuscella</name>
    <dbReference type="NCBI Taxonomy" id="1048955"/>
    <lineage>
        <taxon>Eukaryota</taxon>
        <taxon>Fungi</taxon>
        <taxon>Dikarya</taxon>
        <taxon>Ascomycota</taxon>
        <taxon>Pezizomycotina</taxon>
        <taxon>Dothideomycetes</taxon>
        <taxon>Pleosporomycetidae</taxon>
        <taxon>Venturiales</taxon>
        <taxon>Cylindrosympodiaceae</taxon>
        <taxon>Tothia</taxon>
    </lineage>
</organism>
<name>A0A9P4NTC0_9PEZI</name>
<dbReference type="EMBL" id="MU007032">
    <property type="protein sequence ID" value="KAF2431341.1"/>
    <property type="molecule type" value="Genomic_DNA"/>
</dbReference>
<feature type="compositionally biased region" description="Low complexity" evidence="2">
    <location>
        <begin position="17"/>
        <end position="26"/>
    </location>
</feature>
<keyword evidence="4" id="KW-1185">Reference proteome</keyword>
<accession>A0A9P4NTC0</accession>
<reference evidence="3" key="1">
    <citation type="journal article" date="2020" name="Stud. Mycol.">
        <title>101 Dothideomycetes genomes: a test case for predicting lifestyles and emergence of pathogens.</title>
        <authorList>
            <person name="Haridas S."/>
            <person name="Albert R."/>
            <person name="Binder M."/>
            <person name="Bloem J."/>
            <person name="Labutti K."/>
            <person name="Salamov A."/>
            <person name="Andreopoulos B."/>
            <person name="Baker S."/>
            <person name="Barry K."/>
            <person name="Bills G."/>
            <person name="Bluhm B."/>
            <person name="Cannon C."/>
            <person name="Castanera R."/>
            <person name="Culley D."/>
            <person name="Daum C."/>
            <person name="Ezra D."/>
            <person name="Gonzalez J."/>
            <person name="Henrissat B."/>
            <person name="Kuo A."/>
            <person name="Liang C."/>
            <person name="Lipzen A."/>
            <person name="Lutzoni F."/>
            <person name="Magnuson J."/>
            <person name="Mondo S."/>
            <person name="Nolan M."/>
            <person name="Ohm R."/>
            <person name="Pangilinan J."/>
            <person name="Park H.-J."/>
            <person name="Ramirez L."/>
            <person name="Alfaro M."/>
            <person name="Sun H."/>
            <person name="Tritt A."/>
            <person name="Yoshinaga Y."/>
            <person name="Zwiers L.-H."/>
            <person name="Turgeon B."/>
            <person name="Goodwin S."/>
            <person name="Spatafora J."/>
            <person name="Crous P."/>
            <person name="Grigoriev I."/>
        </authorList>
    </citation>
    <scope>NUCLEOTIDE SEQUENCE</scope>
    <source>
        <strain evidence="3">CBS 130266</strain>
    </source>
</reference>
<feature type="region of interest" description="Disordered" evidence="2">
    <location>
        <begin position="1"/>
        <end position="48"/>
    </location>
</feature>
<dbReference type="Proteomes" id="UP000800235">
    <property type="component" value="Unassembled WGS sequence"/>
</dbReference>
<evidence type="ECO:0000313" key="3">
    <source>
        <dbReference type="EMBL" id="KAF2431341.1"/>
    </source>
</evidence>
<evidence type="ECO:0000256" key="2">
    <source>
        <dbReference type="SAM" id="MobiDB-lite"/>
    </source>
</evidence>
<comment type="caution">
    <text evidence="3">The sequence shown here is derived from an EMBL/GenBank/DDBJ whole genome shotgun (WGS) entry which is preliminary data.</text>
</comment>
<proteinExistence type="predicted"/>